<dbReference type="PROSITE" id="PS50105">
    <property type="entry name" value="SAM_DOMAIN"/>
    <property type="match status" value="1"/>
</dbReference>
<dbReference type="SMART" id="SM00454">
    <property type="entry name" value="SAM"/>
    <property type="match status" value="1"/>
</dbReference>
<dbReference type="EMBL" id="CP144090">
    <property type="protein sequence ID" value="WWD09656.1"/>
    <property type="molecule type" value="Genomic_DNA"/>
</dbReference>
<dbReference type="Proteomes" id="UP001358614">
    <property type="component" value="Chromosome 2"/>
</dbReference>
<keyword evidence="12" id="KW-1185">Reference proteome</keyword>
<dbReference type="KEGG" id="ker:91106585"/>
<feature type="region of interest" description="Disordered" evidence="9">
    <location>
        <begin position="674"/>
        <end position="693"/>
    </location>
</feature>
<feature type="compositionally biased region" description="Polar residues" evidence="9">
    <location>
        <begin position="309"/>
        <end position="319"/>
    </location>
</feature>
<dbReference type="InterPro" id="IPR001660">
    <property type="entry name" value="SAM"/>
</dbReference>
<dbReference type="InterPro" id="IPR037635">
    <property type="entry name" value="VTS1_SAM"/>
</dbReference>
<dbReference type="RefSeq" id="XP_066087623.1">
    <property type="nucleotide sequence ID" value="XM_066231526.1"/>
</dbReference>
<comment type="similarity">
    <text evidence="3">Belongs to the VTS1 family.</text>
</comment>
<protein>
    <recommendedName>
        <fullName evidence="7">RNA-binding protein VTS1</fullName>
    </recommendedName>
</protein>
<comment type="subcellular location">
    <subcellularLocation>
        <location evidence="1">Cytoplasm</location>
        <location evidence="1">P-body</location>
    </subcellularLocation>
    <subcellularLocation>
        <location evidence="2">Cytoplasm</location>
        <location evidence="2">Cytosol</location>
    </subcellularLocation>
</comment>
<dbReference type="GO" id="GO:0000289">
    <property type="term" value="P:nuclear-transcribed mRNA poly(A) tail shortening"/>
    <property type="evidence" value="ECO:0007669"/>
    <property type="project" value="TreeGrafter"/>
</dbReference>
<proteinExistence type="inferred from homology"/>
<feature type="compositionally biased region" description="Low complexity" evidence="9">
    <location>
        <begin position="80"/>
        <end position="89"/>
    </location>
</feature>
<accession>A0AAX4KT96</accession>
<evidence type="ECO:0000313" key="12">
    <source>
        <dbReference type="Proteomes" id="UP001358614"/>
    </source>
</evidence>
<feature type="region of interest" description="Disordered" evidence="9">
    <location>
        <begin position="244"/>
        <end position="375"/>
    </location>
</feature>
<dbReference type="Gene3D" id="1.10.150.50">
    <property type="entry name" value="Transcription Factor, Ets-1"/>
    <property type="match status" value="1"/>
</dbReference>
<evidence type="ECO:0000256" key="6">
    <source>
        <dbReference type="ARBA" id="ARBA00024046"/>
    </source>
</evidence>
<feature type="domain" description="SAM" evidence="10">
    <location>
        <begin position="611"/>
        <end position="672"/>
    </location>
</feature>
<evidence type="ECO:0000256" key="1">
    <source>
        <dbReference type="ARBA" id="ARBA00004201"/>
    </source>
</evidence>
<evidence type="ECO:0000256" key="7">
    <source>
        <dbReference type="ARBA" id="ARBA00024136"/>
    </source>
</evidence>
<evidence type="ECO:0000256" key="4">
    <source>
        <dbReference type="ARBA" id="ARBA00022490"/>
    </source>
</evidence>
<dbReference type="InterPro" id="IPR057327">
    <property type="entry name" value="Vts1_dom"/>
</dbReference>
<reference evidence="11 12" key="1">
    <citation type="submission" date="2024-01" db="EMBL/GenBank/DDBJ databases">
        <title>Comparative genomics of Cryptococcus and Kwoniella reveals pathogenesis evolution and contrasting modes of karyotype evolution via chromosome fusion or intercentromeric recombination.</title>
        <authorList>
            <person name="Coelho M.A."/>
            <person name="David-Palma M."/>
            <person name="Shea T."/>
            <person name="Bowers K."/>
            <person name="McGinley-Smith S."/>
            <person name="Mohammad A.W."/>
            <person name="Gnirke A."/>
            <person name="Yurkov A.M."/>
            <person name="Nowrousian M."/>
            <person name="Sun S."/>
            <person name="Cuomo C.A."/>
            <person name="Heitman J."/>
        </authorList>
    </citation>
    <scope>NUCLEOTIDE SEQUENCE [LARGE SCALE GENOMIC DNA]</scope>
    <source>
        <strain evidence="11 12">PYCC6329</strain>
    </source>
</reference>
<organism evidence="11 12">
    <name type="scientific">Kwoniella europaea PYCC6329</name>
    <dbReference type="NCBI Taxonomy" id="1423913"/>
    <lineage>
        <taxon>Eukaryota</taxon>
        <taxon>Fungi</taxon>
        <taxon>Dikarya</taxon>
        <taxon>Basidiomycota</taxon>
        <taxon>Agaricomycotina</taxon>
        <taxon>Tremellomycetes</taxon>
        <taxon>Tremellales</taxon>
        <taxon>Cryptococcaceae</taxon>
        <taxon>Kwoniella</taxon>
    </lineage>
</organism>
<keyword evidence="5" id="KW-0694">RNA-binding</keyword>
<evidence type="ECO:0000313" key="11">
    <source>
        <dbReference type="EMBL" id="WWD09656.1"/>
    </source>
</evidence>
<evidence type="ECO:0000256" key="8">
    <source>
        <dbReference type="ARBA" id="ARBA00054767"/>
    </source>
</evidence>
<feature type="compositionally biased region" description="Polar residues" evidence="9">
    <location>
        <begin position="436"/>
        <end position="445"/>
    </location>
</feature>
<feature type="compositionally biased region" description="Pro residues" evidence="9">
    <location>
        <begin position="11"/>
        <end position="21"/>
    </location>
</feature>
<comment type="function">
    <text evidence="8">RNA-binding protein involved in post-transcriptional regulation through transcript degradation.</text>
</comment>
<dbReference type="GeneID" id="91106585"/>
<dbReference type="CDD" id="cd09556">
    <property type="entry name" value="SAM_VTS1_fungal"/>
    <property type="match status" value="1"/>
</dbReference>
<dbReference type="AlphaFoldDB" id="A0AAX4KT96"/>
<evidence type="ECO:0000256" key="2">
    <source>
        <dbReference type="ARBA" id="ARBA00004514"/>
    </source>
</evidence>
<dbReference type="Pfam" id="PF07647">
    <property type="entry name" value="SAM_2"/>
    <property type="match status" value="1"/>
</dbReference>
<dbReference type="InterPro" id="IPR050897">
    <property type="entry name" value="SMAUG/VTS1_RNA-bind"/>
</dbReference>
<dbReference type="PANTHER" id="PTHR12515">
    <property type="entry name" value="STERILE ALPHA MOTIF DOMAIN CONTAINING PROTEIN 4-RELATED"/>
    <property type="match status" value="1"/>
</dbReference>
<comment type="subunit">
    <text evidence="6">Monomer. Binds to RNA.</text>
</comment>
<feature type="region of interest" description="Disordered" evidence="9">
    <location>
        <begin position="430"/>
        <end position="469"/>
    </location>
</feature>
<feature type="region of interest" description="Disordered" evidence="9">
    <location>
        <begin position="1"/>
        <end position="136"/>
    </location>
</feature>
<dbReference type="GO" id="GO:0003729">
    <property type="term" value="F:mRNA binding"/>
    <property type="evidence" value="ECO:0007669"/>
    <property type="project" value="InterPro"/>
</dbReference>
<dbReference type="InterPro" id="IPR013761">
    <property type="entry name" value="SAM/pointed_sf"/>
</dbReference>
<evidence type="ECO:0000256" key="3">
    <source>
        <dbReference type="ARBA" id="ARBA00007325"/>
    </source>
</evidence>
<gene>
    <name evidence="11" type="ORF">V865_007784</name>
</gene>
<feature type="compositionally biased region" description="Gly residues" evidence="9">
    <location>
        <begin position="585"/>
        <end position="600"/>
    </location>
</feature>
<dbReference type="GO" id="GO:0000932">
    <property type="term" value="C:P-body"/>
    <property type="evidence" value="ECO:0007669"/>
    <property type="project" value="UniProtKB-SubCell"/>
</dbReference>
<dbReference type="GO" id="GO:0005829">
    <property type="term" value="C:cytosol"/>
    <property type="evidence" value="ECO:0007669"/>
    <property type="project" value="UniProtKB-SubCell"/>
</dbReference>
<evidence type="ECO:0000259" key="10">
    <source>
        <dbReference type="PROSITE" id="PS50105"/>
    </source>
</evidence>
<dbReference type="Pfam" id="PF25479">
    <property type="entry name" value="Vts1"/>
    <property type="match status" value="1"/>
</dbReference>
<feature type="region of interest" description="Disordered" evidence="9">
    <location>
        <begin position="540"/>
        <end position="600"/>
    </location>
</feature>
<dbReference type="SUPFAM" id="SSF47769">
    <property type="entry name" value="SAM/Pointed domain"/>
    <property type="match status" value="1"/>
</dbReference>
<evidence type="ECO:0000256" key="9">
    <source>
        <dbReference type="SAM" id="MobiDB-lite"/>
    </source>
</evidence>
<dbReference type="PANTHER" id="PTHR12515:SF5">
    <property type="entry name" value="PROTEIN SMAUG"/>
    <property type="match status" value="1"/>
</dbReference>
<sequence length="693" mass="71963">MASSTLRPHRSPSPSPTPSPTINPSNPAKLTRQSLGPPSTTQGAQSKGFSGLGIASPTAASHPRHVSSAALMGGGGGRENSLSPRPSLGSSGGNGHPQQPRAVSSGPGFALGMLSGGGGGRPSSEYIPSRDNAKTPEAEQIDQWFKHLASWEATLEEMAAASTDQNFTEELGAIEQWFRVLSEAERTAALYSLLQHSTPVQIRFFLSVLHHMAQSDPMTALLSPAPSGPGLQAQMEQRLSAMNLKSPSAGGGGGFTGSPNANQYLAPDDAAAQKAKAKQNRISAPGTLQPLDRWQSGLDQVIERGSSPGLESNGSSRSRSPVPDARPKSTDFSGQANQPRRESSGFQRSPRLSAGGVGLGIGQPEGLPHGQSPVTSPFLNNGSWASMVNTPMVPGFIDPKVDNLTQALNMANLGLGGNPNRIPLEDARKFRRPNAGGNTSRNVSGAYNDDGEMINPRSNQPGGNGGFGNATSPLLGGFARSPILDQFNALSGLGLGGADPNALAGLGMNFANLGAGGLNAAQLMAMQQLQTAASFAQGGYGGGSPNLGHGLNQHQHQRGNNHKNGPQGRRSPMLGTNSNKNSPAPGGGAAGGGGGAGGGAGVAGPDDVDLKILEDIAGWLRVLRLHKYTPNFEKSSWKEMVEMNDQDLQDKGISAQGARTKFLKVFYNVRTKMDLPHPEGQEEYAPGAKDKEK</sequence>
<keyword evidence="4" id="KW-0963">Cytoplasm</keyword>
<feature type="compositionally biased region" description="Polar residues" evidence="9">
    <location>
        <begin position="31"/>
        <end position="48"/>
    </location>
</feature>
<name>A0AAX4KT96_9TREE</name>
<evidence type="ECO:0000256" key="5">
    <source>
        <dbReference type="ARBA" id="ARBA00022884"/>
    </source>
</evidence>